<keyword evidence="6" id="KW-1185">Reference proteome</keyword>
<keyword evidence="2" id="KW-0560">Oxidoreductase</keyword>
<dbReference type="InterPro" id="IPR023210">
    <property type="entry name" value="NADP_OxRdtase_dom"/>
</dbReference>
<evidence type="ECO:0000313" key="5">
    <source>
        <dbReference type="EMBL" id="KAH7136033.1"/>
    </source>
</evidence>
<dbReference type="Proteomes" id="UP000700596">
    <property type="component" value="Unassembled WGS sequence"/>
</dbReference>
<dbReference type="PANTHER" id="PTHR43364:SF7">
    <property type="entry name" value="NADP-DEPENDENT OXIDOREDUCTASE DOMAIN-CONTAINING PROTEIN-RELATED"/>
    <property type="match status" value="1"/>
</dbReference>
<protein>
    <submittedName>
        <fullName evidence="5">NADP-dependent oxidoreductase domain-containing protein</fullName>
    </submittedName>
</protein>
<evidence type="ECO:0000256" key="3">
    <source>
        <dbReference type="ARBA" id="ARBA00038157"/>
    </source>
</evidence>
<dbReference type="SUPFAM" id="SSF51430">
    <property type="entry name" value="NAD(P)-linked oxidoreductase"/>
    <property type="match status" value="1"/>
</dbReference>
<gene>
    <name evidence="5" type="ORF">B0J11DRAFT_611873</name>
</gene>
<dbReference type="GO" id="GO:0016491">
    <property type="term" value="F:oxidoreductase activity"/>
    <property type="evidence" value="ECO:0007669"/>
    <property type="project" value="UniProtKB-KW"/>
</dbReference>
<reference evidence="5" key="1">
    <citation type="journal article" date="2021" name="Nat. Commun.">
        <title>Genetic determinants of endophytism in the Arabidopsis root mycobiome.</title>
        <authorList>
            <person name="Mesny F."/>
            <person name="Miyauchi S."/>
            <person name="Thiergart T."/>
            <person name="Pickel B."/>
            <person name="Atanasova L."/>
            <person name="Karlsson M."/>
            <person name="Huettel B."/>
            <person name="Barry K.W."/>
            <person name="Haridas S."/>
            <person name="Chen C."/>
            <person name="Bauer D."/>
            <person name="Andreopoulos W."/>
            <person name="Pangilinan J."/>
            <person name="LaButti K."/>
            <person name="Riley R."/>
            <person name="Lipzen A."/>
            <person name="Clum A."/>
            <person name="Drula E."/>
            <person name="Henrissat B."/>
            <person name="Kohler A."/>
            <person name="Grigoriev I.V."/>
            <person name="Martin F.M."/>
            <person name="Hacquard S."/>
        </authorList>
    </citation>
    <scope>NUCLEOTIDE SEQUENCE</scope>
    <source>
        <strain evidence="5">MPI-CAGE-CH-0243</strain>
    </source>
</reference>
<proteinExistence type="inferred from homology"/>
<comment type="caution">
    <text evidence="5">The sequence shown here is derived from an EMBL/GenBank/DDBJ whole genome shotgun (WGS) entry which is preliminary data.</text>
</comment>
<dbReference type="Gene3D" id="3.20.20.100">
    <property type="entry name" value="NADP-dependent oxidoreductase domain"/>
    <property type="match status" value="1"/>
</dbReference>
<dbReference type="EMBL" id="JAGMWT010000002">
    <property type="protein sequence ID" value="KAH7136033.1"/>
    <property type="molecule type" value="Genomic_DNA"/>
</dbReference>
<keyword evidence="1" id="KW-0521">NADP</keyword>
<dbReference type="PANTHER" id="PTHR43364">
    <property type="entry name" value="NADH-SPECIFIC METHYLGLYOXAL REDUCTASE-RELATED"/>
    <property type="match status" value="1"/>
</dbReference>
<organism evidence="5 6">
    <name type="scientific">Dendryphion nanum</name>
    <dbReference type="NCBI Taxonomy" id="256645"/>
    <lineage>
        <taxon>Eukaryota</taxon>
        <taxon>Fungi</taxon>
        <taxon>Dikarya</taxon>
        <taxon>Ascomycota</taxon>
        <taxon>Pezizomycotina</taxon>
        <taxon>Dothideomycetes</taxon>
        <taxon>Pleosporomycetidae</taxon>
        <taxon>Pleosporales</taxon>
        <taxon>Torulaceae</taxon>
        <taxon>Dendryphion</taxon>
    </lineage>
</organism>
<dbReference type="Pfam" id="PF00248">
    <property type="entry name" value="Aldo_ket_red"/>
    <property type="match status" value="1"/>
</dbReference>
<dbReference type="OrthoDB" id="48988at2759"/>
<dbReference type="AlphaFoldDB" id="A0A9P9EE82"/>
<accession>A0A9P9EE82</accession>
<evidence type="ECO:0000256" key="1">
    <source>
        <dbReference type="ARBA" id="ARBA00022857"/>
    </source>
</evidence>
<evidence type="ECO:0000313" key="6">
    <source>
        <dbReference type="Proteomes" id="UP000700596"/>
    </source>
</evidence>
<dbReference type="InterPro" id="IPR036812">
    <property type="entry name" value="NAD(P)_OxRdtase_dom_sf"/>
</dbReference>
<feature type="domain" description="NADP-dependent oxidoreductase" evidence="4">
    <location>
        <begin position="40"/>
        <end position="339"/>
    </location>
</feature>
<comment type="similarity">
    <text evidence="3">Belongs to the aldo/keto reductase family. Aldo/keto reductase 2 subfamily.</text>
</comment>
<sequence>MASSTVSVPKSGLGSTAPVPPSYLARHRILSPTAGVKVSPLCLGAMNFGEAWKGMLGECSKETSFAMLDYFYNQGGNFIDTAPNYQHGESEEYIGEWMESKGNRDEMIIATKYTGEQRAQDTGIIRSNFGGNNAKSLYTSIEASLRRLRTSYIDLFYVHIWDSTTSIPEIMHSLNDLVTARKVLYLGISDTPAWIVAKMNCYARQHGLRQFSVYQGRWSAAERDFERDIIPMALDEGMALAPWGALGGGYFKPRELWDKEGRSLAISKTGKEDKVSIVLEKIAKEKGTIITSVALAYVMHKAPYTFPIIGGRKVEHLKGNIEALALRLSKKEVQEIDGAYGFEFGFPHNFLNPKNEIILGPEDVNFNGRLGVFDYVVKPGPITPHQGELDRPFEK</sequence>
<dbReference type="InterPro" id="IPR050523">
    <property type="entry name" value="AKR_Detox_Biosynth"/>
</dbReference>
<evidence type="ECO:0000259" key="4">
    <source>
        <dbReference type="Pfam" id="PF00248"/>
    </source>
</evidence>
<evidence type="ECO:0000256" key="2">
    <source>
        <dbReference type="ARBA" id="ARBA00023002"/>
    </source>
</evidence>
<name>A0A9P9EE82_9PLEO</name>